<comment type="caution">
    <text evidence="2">The sequence shown here is derived from an EMBL/GenBank/DDBJ whole genome shotgun (WGS) entry which is preliminary data.</text>
</comment>
<feature type="region of interest" description="Disordered" evidence="1">
    <location>
        <begin position="1"/>
        <end position="49"/>
    </location>
</feature>
<sequence length="567" mass="64668">MPRRSTSTVTIRTSNSMKRKRGKEDRMASARRRKKSKSGRVDSNRGRVRESTCLADPDVTLEQPTDADFFGFSALPPRYLLRLQSASTEASTSDAPSGNGDARIVGGPLQARSPWVPAFNDDSQELAIVRHNVLEERTGHKMSSMSVSQRVIRPSSEVPPSPPQESSLSSSEPYEPLIISKQESKQEPKQKPEPANFMSIPLEIRDKIYRELLLARKAIQVHGNWTFVYKRNKLALHPTILTLNKRIHNETSRILYGENTFLYLLRDAPSVVWDIDRLALSDTESIAGDEGESGSEWEGEGAVTNKRTLRRRNAKKPEYDINWKAYSHLFRNIAVEAEHNRYSEDTQASMANAINMFAGHPSRGRGAQAFSIRTLTVRITPQWDLPENPEDEGYFTFVNFFQQRSPVLQAIKAVECQFLRVDLLTRYMGRSRGAQAAGTDGAACRLIMDMRHLRIWRQLKSVSMKDDWWARDPVMLRHRQETLRQSMRAVDNLAEHIERQCHERDFERWTTTGEAVEIEDVPDWLDEDGPIWEDQDSVFWTNNNNNTSNDDAQDEVSDSSEAADESS</sequence>
<feature type="region of interest" description="Disordered" evidence="1">
    <location>
        <begin position="139"/>
        <end position="173"/>
    </location>
</feature>
<feature type="compositionally biased region" description="Low complexity" evidence="1">
    <location>
        <begin position="541"/>
        <end position="550"/>
    </location>
</feature>
<accession>A0ABR0SMI8</accession>
<feature type="region of interest" description="Disordered" evidence="1">
    <location>
        <begin position="535"/>
        <end position="567"/>
    </location>
</feature>
<dbReference type="EMBL" id="JAVFKD010000012">
    <property type="protein sequence ID" value="KAK5993289.1"/>
    <property type="molecule type" value="Genomic_DNA"/>
</dbReference>
<reference evidence="2 3" key="1">
    <citation type="submission" date="2024-01" db="EMBL/GenBank/DDBJ databases">
        <title>Complete genome of Cladobotryum mycophilum ATHUM6906.</title>
        <authorList>
            <person name="Christinaki A.C."/>
            <person name="Myridakis A.I."/>
            <person name="Kouvelis V.N."/>
        </authorList>
    </citation>
    <scope>NUCLEOTIDE SEQUENCE [LARGE SCALE GENOMIC DNA]</scope>
    <source>
        <strain evidence="2 3">ATHUM6906</strain>
    </source>
</reference>
<feature type="compositionally biased region" description="Low complexity" evidence="1">
    <location>
        <begin position="1"/>
        <end position="16"/>
    </location>
</feature>
<feature type="compositionally biased region" description="Basic and acidic residues" evidence="1">
    <location>
        <begin position="39"/>
        <end position="49"/>
    </location>
</feature>
<protein>
    <submittedName>
        <fullName evidence="2">Uncharacterized protein</fullName>
    </submittedName>
</protein>
<evidence type="ECO:0000313" key="3">
    <source>
        <dbReference type="Proteomes" id="UP001338125"/>
    </source>
</evidence>
<feature type="compositionally biased region" description="Acidic residues" evidence="1">
    <location>
        <begin position="551"/>
        <end position="567"/>
    </location>
</feature>
<evidence type="ECO:0000256" key="1">
    <source>
        <dbReference type="SAM" id="MobiDB-lite"/>
    </source>
</evidence>
<gene>
    <name evidence="2" type="ORF">PT974_06718</name>
</gene>
<keyword evidence="3" id="KW-1185">Reference proteome</keyword>
<feature type="compositionally biased region" description="Low complexity" evidence="1">
    <location>
        <begin position="164"/>
        <end position="173"/>
    </location>
</feature>
<dbReference type="Proteomes" id="UP001338125">
    <property type="component" value="Unassembled WGS sequence"/>
</dbReference>
<organism evidence="2 3">
    <name type="scientific">Cladobotryum mycophilum</name>
    <dbReference type="NCBI Taxonomy" id="491253"/>
    <lineage>
        <taxon>Eukaryota</taxon>
        <taxon>Fungi</taxon>
        <taxon>Dikarya</taxon>
        <taxon>Ascomycota</taxon>
        <taxon>Pezizomycotina</taxon>
        <taxon>Sordariomycetes</taxon>
        <taxon>Hypocreomycetidae</taxon>
        <taxon>Hypocreales</taxon>
        <taxon>Hypocreaceae</taxon>
        <taxon>Cladobotryum</taxon>
    </lineage>
</organism>
<evidence type="ECO:0000313" key="2">
    <source>
        <dbReference type="EMBL" id="KAK5993289.1"/>
    </source>
</evidence>
<name>A0ABR0SMI8_9HYPO</name>
<feature type="compositionally biased region" description="Basic residues" evidence="1">
    <location>
        <begin position="29"/>
        <end position="38"/>
    </location>
</feature>
<proteinExistence type="predicted"/>